<name>A0A8A4TIS2_SULCO</name>
<dbReference type="InterPro" id="IPR013324">
    <property type="entry name" value="RNA_pol_sigma_r3/r4-like"/>
</dbReference>
<dbReference type="InterPro" id="IPR013325">
    <property type="entry name" value="RNA_pol_sigma_r2"/>
</dbReference>
<keyword evidence="8" id="KW-1185">Reference proteome</keyword>
<evidence type="ECO:0000313" key="8">
    <source>
        <dbReference type="Proteomes" id="UP000663929"/>
    </source>
</evidence>
<dbReference type="InterPro" id="IPR014284">
    <property type="entry name" value="RNA_pol_sigma-70_dom"/>
</dbReference>
<dbReference type="GO" id="GO:0003677">
    <property type="term" value="F:DNA binding"/>
    <property type="evidence" value="ECO:0007669"/>
    <property type="project" value="InterPro"/>
</dbReference>
<dbReference type="AlphaFoldDB" id="A0A8A4TIS2"/>
<accession>A0A8A4TIS2</accession>
<dbReference type="Proteomes" id="UP000663929">
    <property type="component" value="Chromosome"/>
</dbReference>
<evidence type="ECO:0000259" key="6">
    <source>
        <dbReference type="Pfam" id="PF08281"/>
    </source>
</evidence>
<keyword evidence="2" id="KW-0805">Transcription regulation</keyword>
<dbReference type="EMBL" id="CP071793">
    <property type="protein sequence ID" value="QTD49503.1"/>
    <property type="molecule type" value="Genomic_DNA"/>
</dbReference>
<organism evidence="7 8">
    <name type="scientific">Sulfidibacter corallicola</name>
    <dbReference type="NCBI Taxonomy" id="2818388"/>
    <lineage>
        <taxon>Bacteria</taxon>
        <taxon>Pseudomonadati</taxon>
        <taxon>Acidobacteriota</taxon>
        <taxon>Holophagae</taxon>
        <taxon>Acanthopleuribacterales</taxon>
        <taxon>Acanthopleuribacteraceae</taxon>
        <taxon>Sulfidibacter</taxon>
    </lineage>
</organism>
<keyword evidence="4" id="KW-0804">Transcription</keyword>
<evidence type="ECO:0000256" key="3">
    <source>
        <dbReference type="ARBA" id="ARBA00023082"/>
    </source>
</evidence>
<dbReference type="GO" id="GO:0016987">
    <property type="term" value="F:sigma factor activity"/>
    <property type="evidence" value="ECO:0007669"/>
    <property type="project" value="UniProtKB-KW"/>
</dbReference>
<proteinExistence type="inferred from homology"/>
<dbReference type="PANTHER" id="PTHR43133">
    <property type="entry name" value="RNA POLYMERASE ECF-TYPE SIGMA FACTO"/>
    <property type="match status" value="1"/>
</dbReference>
<dbReference type="SUPFAM" id="SSF88659">
    <property type="entry name" value="Sigma3 and sigma4 domains of RNA polymerase sigma factors"/>
    <property type="match status" value="1"/>
</dbReference>
<keyword evidence="3" id="KW-0731">Sigma factor</keyword>
<evidence type="ECO:0000256" key="4">
    <source>
        <dbReference type="ARBA" id="ARBA00023163"/>
    </source>
</evidence>
<dbReference type="PANTHER" id="PTHR43133:SF51">
    <property type="entry name" value="RNA POLYMERASE SIGMA FACTOR"/>
    <property type="match status" value="1"/>
</dbReference>
<dbReference type="InterPro" id="IPR007627">
    <property type="entry name" value="RNA_pol_sigma70_r2"/>
</dbReference>
<evidence type="ECO:0000259" key="5">
    <source>
        <dbReference type="Pfam" id="PF04542"/>
    </source>
</evidence>
<sequence length="270" mass="30219">MEPDLDSLVGLAQSGDKDALEDLVGCIQHDIHHLAMRMLVNPEDALDATQEILILVVTKLSTFAGKSAFKTWLHRVALNYLLGARKVQARDPGLTFQMFEEDLERGLVEPARAVQEDRVLLNELRVSCTMALLLCLDLKHRAAYLLGFILECSHDEAAEILGITKANFRKRLSRAREQVERFTTRACGIANESAACSCPRRLPAAMAHHRVAKGRILFSGGDTPAYEDVLDKTRKLEKDLKTLALQRATRHFDSPRDFGKLIHDIVTIQP</sequence>
<dbReference type="Pfam" id="PF04542">
    <property type="entry name" value="Sigma70_r2"/>
    <property type="match status" value="1"/>
</dbReference>
<evidence type="ECO:0000256" key="1">
    <source>
        <dbReference type="ARBA" id="ARBA00010641"/>
    </source>
</evidence>
<dbReference type="InterPro" id="IPR039425">
    <property type="entry name" value="RNA_pol_sigma-70-like"/>
</dbReference>
<dbReference type="Gene3D" id="1.10.1740.10">
    <property type="match status" value="1"/>
</dbReference>
<evidence type="ECO:0000313" key="7">
    <source>
        <dbReference type="EMBL" id="QTD49503.1"/>
    </source>
</evidence>
<reference evidence="7" key="1">
    <citation type="submission" date="2021-03" db="EMBL/GenBank/DDBJ databases">
        <title>Acanthopleuribacteraceae sp. M133.</title>
        <authorList>
            <person name="Wang G."/>
        </authorList>
    </citation>
    <scope>NUCLEOTIDE SEQUENCE</scope>
    <source>
        <strain evidence="7">M133</strain>
    </source>
</reference>
<dbReference type="InterPro" id="IPR036388">
    <property type="entry name" value="WH-like_DNA-bd_sf"/>
</dbReference>
<comment type="similarity">
    <text evidence="1">Belongs to the sigma-70 factor family. ECF subfamily.</text>
</comment>
<dbReference type="GO" id="GO:0006352">
    <property type="term" value="P:DNA-templated transcription initiation"/>
    <property type="evidence" value="ECO:0007669"/>
    <property type="project" value="InterPro"/>
</dbReference>
<feature type="domain" description="RNA polymerase sigma-70 region 2" evidence="5">
    <location>
        <begin position="26"/>
        <end position="83"/>
    </location>
</feature>
<dbReference type="InterPro" id="IPR013249">
    <property type="entry name" value="RNA_pol_sigma70_r4_t2"/>
</dbReference>
<dbReference type="NCBIfam" id="TIGR02937">
    <property type="entry name" value="sigma70-ECF"/>
    <property type="match status" value="1"/>
</dbReference>
<dbReference type="KEGG" id="scor:J3U87_28285"/>
<evidence type="ECO:0000256" key="2">
    <source>
        <dbReference type="ARBA" id="ARBA00023015"/>
    </source>
</evidence>
<dbReference type="RefSeq" id="WP_237379135.1">
    <property type="nucleotide sequence ID" value="NZ_CP071793.1"/>
</dbReference>
<dbReference type="Gene3D" id="1.10.10.10">
    <property type="entry name" value="Winged helix-like DNA-binding domain superfamily/Winged helix DNA-binding domain"/>
    <property type="match status" value="1"/>
</dbReference>
<dbReference type="SUPFAM" id="SSF88946">
    <property type="entry name" value="Sigma2 domain of RNA polymerase sigma factors"/>
    <property type="match status" value="1"/>
</dbReference>
<dbReference type="Pfam" id="PF08281">
    <property type="entry name" value="Sigma70_r4_2"/>
    <property type="match status" value="1"/>
</dbReference>
<feature type="domain" description="RNA polymerase sigma factor 70 region 4 type 2" evidence="6">
    <location>
        <begin position="130"/>
        <end position="178"/>
    </location>
</feature>
<protein>
    <submittedName>
        <fullName evidence="7">RNA polymerase sigma factor</fullName>
    </submittedName>
</protein>
<gene>
    <name evidence="7" type="ORF">J3U87_28285</name>
</gene>